<dbReference type="CDD" id="cd05379">
    <property type="entry name" value="CAP_bacterial"/>
    <property type="match status" value="1"/>
</dbReference>
<accession>A0A1W1E9T5</accession>
<dbReference type="AlphaFoldDB" id="A0A1W1E9T5"/>
<dbReference type="Pfam" id="PF00188">
    <property type="entry name" value="CAP"/>
    <property type="match status" value="1"/>
</dbReference>
<organism evidence="2">
    <name type="scientific">hydrothermal vent metagenome</name>
    <dbReference type="NCBI Taxonomy" id="652676"/>
    <lineage>
        <taxon>unclassified sequences</taxon>
        <taxon>metagenomes</taxon>
        <taxon>ecological metagenomes</taxon>
    </lineage>
</organism>
<dbReference type="PANTHER" id="PTHR31157:SF1">
    <property type="entry name" value="SCP DOMAIN-CONTAINING PROTEIN"/>
    <property type="match status" value="1"/>
</dbReference>
<dbReference type="PANTHER" id="PTHR31157">
    <property type="entry name" value="SCP DOMAIN-CONTAINING PROTEIN"/>
    <property type="match status" value="1"/>
</dbReference>
<proteinExistence type="predicted"/>
<evidence type="ECO:0000259" key="1">
    <source>
        <dbReference type="Pfam" id="PF00188"/>
    </source>
</evidence>
<dbReference type="EMBL" id="FPIB01000017">
    <property type="protein sequence ID" value="SFV90516.1"/>
    <property type="molecule type" value="Genomic_DNA"/>
</dbReference>
<dbReference type="PROSITE" id="PS51257">
    <property type="entry name" value="PROKAR_LIPOPROTEIN"/>
    <property type="match status" value="1"/>
</dbReference>
<dbReference type="InterPro" id="IPR035940">
    <property type="entry name" value="CAP_sf"/>
</dbReference>
<protein>
    <submittedName>
        <fullName evidence="2">Putative membrane protein</fullName>
    </submittedName>
</protein>
<dbReference type="SUPFAM" id="SSF55797">
    <property type="entry name" value="PR-1-like"/>
    <property type="match status" value="1"/>
</dbReference>
<reference evidence="2" key="1">
    <citation type="submission" date="2016-10" db="EMBL/GenBank/DDBJ databases">
        <authorList>
            <person name="de Groot N.N."/>
        </authorList>
    </citation>
    <scope>NUCLEOTIDE SEQUENCE</scope>
</reference>
<evidence type="ECO:0000313" key="2">
    <source>
        <dbReference type="EMBL" id="SFV90516.1"/>
    </source>
</evidence>
<gene>
    <name evidence="2" type="ORF">MNB_SV-4-841</name>
</gene>
<sequence length="209" mass="22765">MKTRKTTMALAAFSAITAFMLVGCGGGGGGSDTPQNDTPQPEYHPYDAPPISESLKASYLNAVNAARAQGRECHYYDGSIVYMPPAPPLEWSDGLYRAAYEHTQDMDSVDIMQHEGSGTASDWTAQVLSLGRGSTTAERQMNNGAVPEPYYLNENVARMGKTNTLNGVINGWLSSKDGHCVTMMDASLKYYGMAHVGIYWTQEFSVEKK</sequence>
<name>A0A1W1E9T5_9ZZZZ</name>
<dbReference type="InterPro" id="IPR014044">
    <property type="entry name" value="CAP_dom"/>
</dbReference>
<feature type="domain" description="SCP" evidence="1">
    <location>
        <begin position="60"/>
        <end position="197"/>
    </location>
</feature>
<dbReference type="Gene3D" id="3.40.33.10">
    <property type="entry name" value="CAP"/>
    <property type="match status" value="1"/>
</dbReference>